<dbReference type="EMBL" id="UHIV01000004">
    <property type="protein sequence ID" value="SUP58988.1"/>
    <property type="molecule type" value="Genomic_DNA"/>
</dbReference>
<dbReference type="Gene3D" id="3.30.70.560">
    <property type="entry name" value="7,8-Dihydro-6-hydroxymethylpterin-pyrophosphokinase HPPK"/>
    <property type="match status" value="1"/>
</dbReference>
<reference evidence="1 2" key="1">
    <citation type="submission" date="2018-06" db="EMBL/GenBank/DDBJ databases">
        <authorList>
            <consortium name="Pathogen Informatics"/>
            <person name="Doyle S."/>
        </authorList>
    </citation>
    <scope>NUCLEOTIDE SEQUENCE [LARGE SCALE GENOMIC DNA]</scope>
    <source>
        <strain evidence="1 2">NCTC13645</strain>
    </source>
</reference>
<dbReference type="AlphaFoldDB" id="A0A380P2B2"/>
<evidence type="ECO:0008006" key="3">
    <source>
        <dbReference type="Google" id="ProtNLM"/>
    </source>
</evidence>
<dbReference type="InterPro" id="IPR035907">
    <property type="entry name" value="Hppk_sf"/>
</dbReference>
<evidence type="ECO:0000313" key="1">
    <source>
        <dbReference type="EMBL" id="SUP58988.1"/>
    </source>
</evidence>
<accession>A0A380P2B2</accession>
<proteinExistence type="predicted"/>
<gene>
    <name evidence="1" type="ORF">NCTC13645_01239</name>
</gene>
<organism evidence="1 2">
    <name type="scientific">Weissella viridescens</name>
    <name type="common">Lactobacillus viridescens</name>
    <dbReference type="NCBI Taxonomy" id="1629"/>
    <lineage>
        <taxon>Bacteria</taxon>
        <taxon>Bacillati</taxon>
        <taxon>Bacillota</taxon>
        <taxon>Bacilli</taxon>
        <taxon>Lactobacillales</taxon>
        <taxon>Lactobacillaceae</taxon>
        <taxon>Weissella</taxon>
    </lineage>
</organism>
<sequence length="35" mass="3744">MHNIAYIGLGSNMGNSQETLTQVIADLDANPDIQV</sequence>
<dbReference type="SUPFAM" id="SSF55083">
    <property type="entry name" value="6-hydroxymethyl-7,8-dihydropterin pyrophosphokinase, HPPK"/>
    <property type="match status" value="1"/>
</dbReference>
<name>A0A380P2B2_WEIVI</name>
<evidence type="ECO:0000313" key="2">
    <source>
        <dbReference type="Proteomes" id="UP000254621"/>
    </source>
</evidence>
<dbReference type="Proteomes" id="UP000254621">
    <property type="component" value="Unassembled WGS sequence"/>
</dbReference>
<protein>
    <recommendedName>
        <fullName evidence="3">2-amino-4-hydroxy-6-hydroxymethyldihydropteridine diphosphokinase</fullName>
    </recommendedName>
</protein>